<dbReference type="InterPro" id="IPR017452">
    <property type="entry name" value="GPCR_Rhodpsn_7TM"/>
</dbReference>
<keyword evidence="2" id="KW-1003">Cell membrane</keyword>
<evidence type="ECO:0000256" key="1">
    <source>
        <dbReference type="ARBA" id="ARBA00004651"/>
    </source>
</evidence>
<dbReference type="PROSITE" id="PS50262">
    <property type="entry name" value="G_PROTEIN_RECEP_F1_2"/>
    <property type="match status" value="1"/>
</dbReference>
<evidence type="ECO:0000256" key="4">
    <source>
        <dbReference type="ARBA" id="ARBA00022989"/>
    </source>
</evidence>
<dbReference type="GO" id="GO:0005886">
    <property type="term" value="C:plasma membrane"/>
    <property type="evidence" value="ECO:0007669"/>
    <property type="project" value="UniProtKB-SubCell"/>
</dbReference>
<dbReference type="PRINTS" id="PR00237">
    <property type="entry name" value="GPCRRHODOPSN"/>
</dbReference>
<dbReference type="Pfam" id="PF00001">
    <property type="entry name" value="7tm_1"/>
    <property type="match status" value="1"/>
</dbReference>
<comment type="caution">
    <text evidence="6">The sequence shown here is derived from an EMBL/GenBank/DDBJ whole genome shotgun (WGS) entry which is preliminary data.</text>
</comment>
<gene>
    <name evidence="6" type="ORF">OFUS_LOCUS22313</name>
</gene>
<keyword evidence="5" id="KW-0472">Membrane</keyword>
<evidence type="ECO:0000256" key="3">
    <source>
        <dbReference type="ARBA" id="ARBA00022692"/>
    </source>
</evidence>
<dbReference type="OrthoDB" id="5969463at2759"/>
<organism evidence="6 7">
    <name type="scientific">Owenia fusiformis</name>
    <name type="common">Polychaete worm</name>
    <dbReference type="NCBI Taxonomy" id="6347"/>
    <lineage>
        <taxon>Eukaryota</taxon>
        <taxon>Metazoa</taxon>
        <taxon>Spiralia</taxon>
        <taxon>Lophotrochozoa</taxon>
        <taxon>Annelida</taxon>
        <taxon>Polychaeta</taxon>
        <taxon>Sedentaria</taxon>
        <taxon>Canalipalpata</taxon>
        <taxon>Sabellida</taxon>
        <taxon>Oweniida</taxon>
        <taxon>Oweniidae</taxon>
        <taxon>Owenia</taxon>
    </lineage>
</organism>
<evidence type="ECO:0000256" key="2">
    <source>
        <dbReference type="ARBA" id="ARBA00022475"/>
    </source>
</evidence>
<comment type="subcellular location">
    <subcellularLocation>
        <location evidence="1">Cell membrane</location>
        <topology evidence="1">Multi-pass membrane protein</topology>
    </subcellularLocation>
</comment>
<evidence type="ECO:0000256" key="5">
    <source>
        <dbReference type="ARBA" id="ARBA00023136"/>
    </source>
</evidence>
<dbReference type="CDD" id="cd00637">
    <property type="entry name" value="7tm_classA_rhodopsin-like"/>
    <property type="match status" value="1"/>
</dbReference>
<sequence>MNYTEETVVTMPLEIIDSTNTSIHEEISYPLSPNLTLFDQNASNISNGNDSFYTFYFRRRIPNKEQAMAQFAMATIFCFLSVLANVLSIVAICSIQGRITANHALYINISLADAFGALGCYMEIISKVQNVLNFKGTITVYFYTTVLGYFFFVLFYLISALTLLFIASLRYIAICYPVYYNRICTMQNVMIAIVSIWVWSTLLSLPACCTIIEIMHGGIIKSEHCEWWNYMWPIIIIVLFLLVLSLYIHVSCLLKARYRRIRSEQQAKDNYRAFVTTVMLITSLFVNLLPFMVIKLIRYHVRIHQDLYYNFIYFLPYLNFISDPIIYGSRTKNIRESYRRLCLKTVFGRCVKHRVRFSALASTASTATAITKTEETIM</sequence>
<keyword evidence="7" id="KW-1185">Reference proteome</keyword>
<name>A0A8J1TER8_OWEFU</name>
<dbReference type="AlphaFoldDB" id="A0A8J1TER8"/>
<keyword evidence="3" id="KW-0812">Transmembrane</keyword>
<dbReference type="Gene3D" id="1.20.1070.10">
    <property type="entry name" value="Rhodopsin 7-helix transmembrane proteins"/>
    <property type="match status" value="1"/>
</dbReference>
<dbReference type="GO" id="GO:0004930">
    <property type="term" value="F:G protein-coupled receptor activity"/>
    <property type="evidence" value="ECO:0007669"/>
    <property type="project" value="InterPro"/>
</dbReference>
<dbReference type="PANTHER" id="PTHR22750">
    <property type="entry name" value="G-PROTEIN COUPLED RECEPTOR"/>
    <property type="match status" value="1"/>
</dbReference>
<dbReference type="EMBL" id="CAIIXF020000011">
    <property type="protein sequence ID" value="CAH1798137.1"/>
    <property type="molecule type" value="Genomic_DNA"/>
</dbReference>
<dbReference type="Proteomes" id="UP000749559">
    <property type="component" value="Unassembled WGS sequence"/>
</dbReference>
<keyword evidence="4" id="KW-1133">Transmembrane helix</keyword>
<proteinExistence type="predicted"/>
<dbReference type="InterPro" id="IPR000276">
    <property type="entry name" value="GPCR_Rhodpsn"/>
</dbReference>
<evidence type="ECO:0000313" key="6">
    <source>
        <dbReference type="EMBL" id="CAH1798137.1"/>
    </source>
</evidence>
<accession>A0A8J1TER8</accession>
<evidence type="ECO:0000313" key="7">
    <source>
        <dbReference type="Proteomes" id="UP000749559"/>
    </source>
</evidence>
<protein>
    <submittedName>
        <fullName evidence="6">Uncharacterized protein</fullName>
    </submittedName>
</protein>
<dbReference type="SUPFAM" id="SSF81321">
    <property type="entry name" value="Family A G protein-coupled receptor-like"/>
    <property type="match status" value="1"/>
</dbReference>
<reference evidence="6" key="1">
    <citation type="submission" date="2022-03" db="EMBL/GenBank/DDBJ databases">
        <authorList>
            <person name="Martin C."/>
        </authorList>
    </citation>
    <scope>NUCLEOTIDE SEQUENCE</scope>
</reference>